<accession>A0A2H5PNV5</accession>
<dbReference type="CDD" id="cd00519">
    <property type="entry name" value="Lipase_3"/>
    <property type="match status" value="1"/>
</dbReference>
<dbReference type="InterPro" id="IPR002921">
    <property type="entry name" value="Fungal_lipase-type"/>
</dbReference>
<dbReference type="InterPro" id="IPR029058">
    <property type="entry name" value="AB_hydrolase_fold"/>
</dbReference>
<evidence type="ECO:0000256" key="6">
    <source>
        <dbReference type="ARBA" id="ARBA00022946"/>
    </source>
</evidence>
<keyword evidence="8" id="KW-0443">Lipid metabolism</keyword>
<dbReference type="Gene3D" id="3.40.50.1820">
    <property type="entry name" value="alpha/beta hydrolase"/>
    <property type="match status" value="2"/>
</dbReference>
<dbReference type="SUPFAM" id="SSF53474">
    <property type="entry name" value="alpha/beta-Hydrolases"/>
    <property type="match status" value="1"/>
</dbReference>
<dbReference type="GO" id="GO:0008970">
    <property type="term" value="F:phospholipase A1 activity"/>
    <property type="evidence" value="ECO:0007669"/>
    <property type="project" value="UniProtKB-ARBA"/>
</dbReference>
<keyword evidence="6" id="KW-0809">Transit peptide</keyword>
<dbReference type="GO" id="GO:0016042">
    <property type="term" value="P:lipid catabolic process"/>
    <property type="evidence" value="ECO:0007669"/>
    <property type="project" value="UniProtKB-KW"/>
</dbReference>
<evidence type="ECO:0000256" key="7">
    <source>
        <dbReference type="ARBA" id="ARBA00022963"/>
    </source>
</evidence>
<proteinExistence type="inferred from homology"/>
<evidence type="ECO:0000256" key="2">
    <source>
        <dbReference type="ARBA" id="ARBA00010701"/>
    </source>
</evidence>
<sequence>MAIPLTKIIFPYNIHMQKTFPLKYHVPTPITGGQVPFLRLARREDRQQKCREVIALSQEDYCTVAELDIKEAKDNNEEITIPKEPERKLADIWRDIHGVDDWDGMLDPLDPLLRSELIRYGEMVQACYDAFDFEPFSKYCGCCKYAPSEFFECLGMTQHGYQVNSYIHATYNINLPNIFQRSLRPDAWSHTANWIGYIAVSNDEMSAHLGRRDITIAWRGTKTKLEWIADFMYFLRPITLKKIPCPDPRVKVESGFLNLYTNKDQSSQICKRSAREHVLEEVRRLVSQYQNENLSITITGHSLGSALAILSAYDIAETGVDVMDDGQAVPICVFSFAGPRVGNTRFKERLAQLGVKVLRVVNIHDKIPEAPGLFLNEHIPPMLRKLGEASLWFYSHVGAELTLDHKSSPFLKETNDLACYHNLEAHLHLLDGLVYFSLVDKSHQRTKLRLGNSMNHFKGPQLECKFHQEAAMQFIKTVPNAPQKYQGKGQRFVLTSGRDIALVNKQADFLKDHLLVPPNWQQHENKGLVRNNEGRWVQREWLNLGDYP</sequence>
<dbReference type="Proteomes" id="UP000236630">
    <property type="component" value="Unassembled WGS sequence"/>
</dbReference>
<dbReference type="GO" id="GO:0009507">
    <property type="term" value="C:chloroplast"/>
    <property type="evidence" value="ECO:0007669"/>
    <property type="project" value="UniProtKB-SubCell"/>
</dbReference>
<evidence type="ECO:0000259" key="9">
    <source>
        <dbReference type="Pfam" id="PF01764"/>
    </source>
</evidence>
<dbReference type="Pfam" id="PF01764">
    <property type="entry name" value="Lipase_3"/>
    <property type="match status" value="1"/>
</dbReference>
<evidence type="ECO:0000256" key="8">
    <source>
        <dbReference type="ARBA" id="ARBA00023098"/>
    </source>
</evidence>
<dbReference type="GO" id="GO:0047714">
    <property type="term" value="F:galactolipase activity"/>
    <property type="evidence" value="ECO:0007669"/>
    <property type="project" value="UniProtKB-ARBA"/>
</dbReference>
<evidence type="ECO:0000256" key="4">
    <source>
        <dbReference type="ARBA" id="ARBA00022640"/>
    </source>
</evidence>
<keyword evidence="5" id="KW-0378">Hydrolase</keyword>
<dbReference type="EMBL" id="BDQV01000100">
    <property type="protein sequence ID" value="GAY54030.1"/>
    <property type="molecule type" value="Genomic_DNA"/>
</dbReference>
<comment type="subcellular location">
    <subcellularLocation>
        <location evidence="1">Plastid</location>
        <location evidence="1">Chloroplast</location>
    </subcellularLocation>
</comment>
<evidence type="ECO:0000256" key="1">
    <source>
        <dbReference type="ARBA" id="ARBA00004229"/>
    </source>
</evidence>
<feature type="domain" description="Fungal lipase-type" evidence="9">
    <location>
        <begin position="216"/>
        <end position="373"/>
    </location>
</feature>
<comment type="caution">
    <text evidence="10">The sequence shown here is derived from an EMBL/GenBank/DDBJ whole genome shotgun (WGS) entry which is preliminary data.</text>
</comment>
<evidence type="ECO:0000313" key="11">
    <source>
        <dbReference type="Proteomes" id="UP000236630"/>
    </source>
</evidence>
<dbReference type="STRING" id="55188.A0A2H5PNV5"/>
<gene>
    <name evidence="10" type="ORF">CUMW_153490</name>
</gene>
<reference evidence="10 11" key="1">
    <citation type="journal article" date="2017" name="Front. Genet.">
        <title>Draft sequencing of the heterozygous diploid genome of Satsuma (Citrus unshiu Marc.) using a hybrid assembly approach.</title>
        <authorList>
            <person name="Shimizu T."/>
            <person name="Tanizawa Y."/>
            <person name="Mochizuki T."/>
            <person name="Nagasaki H."/>
            <person name="Yoshioka T."/>
            <person name="Toyoda A."/>
            <person name="Fujiyama A."/>
            <person name="Kaminuma E."/>
            <person name="Nakamura Y."/>
        </authorList>
    </citation>
    <scope>NUCLEOTIDE SEQUENCE [LARGE SCALE GENOMIC DNA]</scope>
    <source>
        <strain evidence="11">cv. Miyagawa wase</strain>
    </source>
</reference>
<keyword evidence="4" id="KW-0934">Plastid</keyword>
<dbReference type="AlphaFoldDB" id="A0A2H5PNV5"/>
<keyword evidence="3" id="KW-0150">Chloroplast</keyword>
<dbReference type="PANTHER" id="PTHR31403">
    <property type="entry name" value="PHOSPHOLIPASE A1-IBETA2, CHLOROPLASTIC"/>
    <property type="match status" value="1"/>
</dbReference>
<dbReference type="PANTHER" id="PTHR31403:SF53">
    <property type="entry name" value="PHOSPHOLIPASE A1-IGAMMA2, CHLOROPLASTIC-LIKE"/>
    <property type="match status" value="1"/>
</dbReference>
<protein>
    <recommendedName>
        <fullName evidence="9">Fungal lipase-type domain-containing protein</fullName>
    </recommendedName>
</protein>
<keyword evidence="7" id="KW-0442">Lipid degradation</keyword>
<name>A0A2H5PNV5_CITUN</name>
<keyword evidence="11" id="KW-1185">Reference proteome</keyword>
<evidence type="ECO:0000256" key="5">
    <source>
        <dbReference type="ARBA" id="ARBA00022801"/>
    </source>
</evidence>
<organism evidence="10 11">
    <name type="scientific">Citrus unshiu</name>
    <name type="common">Satsuma mandarin</name>
    <name type="synonym">Citrus nobilis var. unshiu</name>
    <dbReference type="NCBI Taxonomy" id="55188"/>
    <lineage>
        <taxon>Eukaryota</taxon>
        <taxon>Viridiplantae</taxon>
        <taxon>Streptophyta</taxon>
        <taxon>Embryophyta</taxon>
        <taxon>Tracheophyta</taxon>
        <taxon>Spermatophyta</taxon>
        <taxon>Magnoliopsida</taxon>
        <taxon>eudicotyledons</taxon>
        <taxon>Gunneridae</taxon>
        <taxon>Pentapetalae</taxon>
        <taxon>rosids</taxon>
        <taxon>malvids</taxon>
        <taxon>Sapindales</taxon>
        <taxon>Rutaceae</taxon>
        <taxon>Aurantioideae</taxon>
        <taxon>Citrus</taxon>
    </lineage>
</organism>
<dbReference type="FunFam" id="3.40.50.1820:FF:000065">
    <property type="entry name" value="Phospholipase A1-II 3"/>
    <property type="match status" value="1"/>
</dbReference>
<evidence type="ECO:0000256" key="3">
    <source>
        <dbReference type="ARBA" id="ARBA00022528"/>
    </source>
</evidence>
<comment type="similarity">
    <text evidence="2">Belongs to the AB hydrolase superfamily. Lipase family.</text>
</comment>
<evidence type="ECO:0000313" key="10">
    <source>
        <dbReference type="EMBL" id="GAY54030.1"/>
    </source>
</evidence>